<dbReference type="AlphaFoldDB" id="A0A2M8D5F2"/>
<proteinExistence type="predicted"/>
<gene>
    <name evidence="2" type="ORF">CO088_04470</name>
</gene>
<accession>A0A2M8D5F2</accession>
<feature type="non-terminal residue" evidence="2">
    <location>
        <position position="92"/>
    </location>
</feature>
<protein>
    <submittedName>
        <fullName evidence="2">Uncharacterized protein</fullName>
    </submittedName>
</protein>
<dbReference type="Proteomes" id="UP000229236">
    <property type="component" value="Unassembled WGS sequence"/>
</dbReference>
<name>A0A2M8D5F2_9BACT</name>
<keyword evidence="1" id="KW-0732">Signal</keyword>
<evidence type="ECO:0000256" key="1">
    <source>
        <dbReference type="SAM" id="SignalP"/>
    </source>
</evidence>
<sequence>MNVKENYIRKMKAGVVATALLFAGSPVVFAQSVDDLTTQINSLLATISALQAQLATMQGGGAPATTGYTFTRNLTVGDTGEDVRQLQMVLNS</sequence>
<feature type="chain" id="PRO_5014863638" evidence="1">
    <location>
        <begin position="31"/>
        <end position="92"/>
    </location>
</feature>
<evidence type="ECO:0000313" key="3">
    <source>
        <dbReference type="Proteomes" id="UP000229236"/>
    </source>
</evidence>
<organism evidence="2 3">
    <name type="scientific">Candidatus Yonathbacteria bacterium CG_4_9_14_0_8_um_filter_46_47</name>
    <dbReference type="NCBI Taxonomy" id="1975106"/>
    <lineage>
        <taxon>Bacteria</taxon>
        <taxon>Candidatus Yonathiibacteriota</taxon>
    </lineage>
</organism>
<feature type="signal peptide" evidence="1">
    <location>
        <begin position="1"/>
        <end position="30"/>
    </location>
</feature>
<dbReference type="EMBL" id="PFTM01000074">
    <property type="protein sequence ID" value="PJB81719.1"/>
    <property type="molecule type" value="Genomic_DNA"/>
</dbReference>
<comment type="caution">
    <text evidence="2">The sequence shown here is derived from an EMBL/GenBank/DDBJ whole genome shotgun (WGS) entry which is preliminary data.</text>
</comment>
<evidence type="ECO:0000313" key="2">
    <source>
        <dbReference type="EMBL" id="PJB81719.1"/>
    </source>
</evidence>
<reference evidence="3" key="1">
    <citation type="submission" date="2017-09" db="EMBL/GenBank/DDBJ databases">
        <title>Depth-based differentiation of microbial function through sediment-hosted aquifers and enrichment of novel symbionts in the deep terrestrial subsurface.</title>
        <authorList>
            <person name="Probst A.J."/>
            <person name="Ladd B."/>
            <person name="Jarett J.K."/>
            <person name="Geller-Mcgrath D.E."/>
            <person name="Sieber C.M.K."/>
            <person name="Emerson J.B."/>
            <person name="Anantharaman K."/>
            <person name="Thomas B.C."/>
            <person name="Malmstrom R."/>
            <person name="Stieglmeier M."/>
            <person name="Klingl A."/>
            <person name="Woyke T."/>
            <person name="Ryan C.M."/>
            <person name="Banfield J.F."/>
        </authorList>
    </citation>
    <scope>NUCLEOTIDE SEQUENCE [LARGE SCALE GENOMIC DNA]</scope>
</reference>